<dbReference type="EMBL" id="ABJB010799838">
    <property type="status" value="NOT_ANNOTATED_CDS"/>
    <property type="molecule type" value="Genomic_DNA"/>
</dbReference>
<protein>
    <submittedName>
        <fullName evidence="1 2">Uncharacterized protein</fullName>
    </submittedName>
</protein>
<gene>
    <name evidence="1" type="ORF">IscW_ISCW016572</name>
</gene>
<keyword evidence="3" id="KW-1185">Reference proteome</keyword>
<reference evidence="2" key="2">
    <citation type="submission" date="2020-05" db="UniProtKB">
        <authorList>
            <consortium name="EnsemblMetazoa"/>
        </authorList>
    </citation>
    <scope>IDENTIFICATION</scope>
    <source>
        <strain evidence="2">wikel</strain>
    </source>
</reference>
<dbReference type="EMBL" id="DS635218">
    <property type="protein sequence ID" value="EEC01460.1"/>
    <property type="molecule type" value="Genomic_DNA"/>
</dbReference>
<dbReference type="VEuPathDB" id="VectorBase:ISCW016572"/>
<reference evidence="1 3" key="1">
    <citation type="submission" date="2008-03" db="EMBL/GenBank/DDBJ databases">
        <title>Annotation of Ixodes scapularis.</title>
        <authorList>
            <consortium name="Ixodes scapularis Genome Project Consortium"/>
            <person name="Caler E."/>
            <person name="Hannick L.I."/>
            <person name="Bidwell S."/>
            <person name="Joardar V."/>
            <person name="Thiagarajan M."/>
            <person name="Amedeo P."/>
            <person name="Galinsky K.J."/>
            <person name="Schobel S."/>
            <person name="Inman J."/>
            <person name="Hostetler J."/>
            <person name="Miller J."/>
            <person name="Hammond M."/>
            <person name="Megy K."/>
            <person name="Lawson D."/>
            <person name="Kodira C."/>
            <person name="Sutton G."/>
            <person name="Meyer J."/>
            <person name="Hill C.A."/>
            <person name="Birren B."/>
            <person name="Nene V."/>
            <person name="Collins F."/>
            <person name="Alarcon-Chaidez F."/>
            <person name="Wikel S."/>
            <person name="Strausberg R."/>
        </authorList>
    </citation>
    <scope>NUCLEOTIDE SEQUENCE [LARGE SCALE GENOMIC DNA]</scope>
    <source>
        <strain evidence="3">Wikel</strain>
        <strain evidence="1">Wikel colony</strain>
    </source>
</reference>
<accession>B7P4D8</accession>
<evidence type="ECO:0000313" key="2">
    <source>
        <dbReference type="EnsemblMetazoa" id="ISCW016572-PA"/>
    </source>
</evidence>
<evidence type="ECO:0000313" key="3">
    <source>
        <dbReference type="Proteomes" id="UP000001555"/>
    </source>
</evidence>
<dbReference type="VEuPathDB" id="VectorBase:ISCP_002215"/>
<dbReference type="EMBL" id="ABJB010128534">
    <property type="status" value="NOT_ANNOTATED_CDS"/>
    <property type="molecule type" value="Genomic_DNA"/>
</dbReference>
<proteinExistence type="predicted"/>
<evidence type="ECO:0000313" key="1">
    <source>
        <dbReference type="EMBL" id="EEC01460.1"/>
    </source>
</evidence>
<dbReference type="AlphaFoldDB" id="B7P4D8"/>
<name>B7P4D8_IXOSC</name>
<dbReference type="HOGENOM" id="CLU_2266648_0_0_1"/>
<dbReference type="OrthoDB" id="10012075at2759"/>
<dbReference type="PaxDb" id="6945-B7P4D8"/>
<dbReference type="EMBL" id="ABJB010266207">
    <property type="status" value="NOT_ANNOTATED_CDS"/>
    <property type="molecule type" value="Genomic_DNA"/>
</dbReference>
<dbReference type="Proteomes" id="UP000001555">
    <property type="component" value="Unassembled WGS sequence"/>
</dbReference>
<sequence length="103" mass="12040">MFRTTFKPPEEQPIGGFSFVVNVHMAYFLWPRYGDVDDLREEELPPYFAEVIPNVTVPRGRDARIPCVIDNLGSYRVRVSHAPHSLLLIFPHRHEKRIMSYEA</sequence>
<dbReference type="VEuPathDB" id="VectorBase:ISCI016572"/>
<dbReference type="InParanoid" id="B7P4D8"/>
<dbReference type="EnsemblMetazoa" id="ISCW016572-RA">
    <property type="protein sequence ID" value="ISCW016572-PA"/>
    <property type="gene ID" value="ISCW016572"/>
</dbReference>
<organism>
    <name type="scientific">Ixodes scapularis</name>
    <name type="common">Black-legged tick</name>
    <name type="synonym">Deer tick</name>
    <dbReference type="NCBI Taxonomy" id="6945"/>
    <lineage>
        <taxon>Eukaryota</taxon>
        <taxon>Metazoa</taxon>
        <taxon>Ecdysozoa</taxon>
        <taxon>Arthropoda</taxon>
        <taxon>Chelicerata</taxon>
        <taxon>Arachnida</taxon>
        <taxon>Acari</taxon>
        <taxon>Parasitiformes</taxon>
        <taxon>Ixodida</taxon>
        <taxon>Ixodoidea</taxon>
        <taxon>Ixodidae</taxon>
        <taxon>Ixodinae</taxon>
        <taxon>Ixodes</taxon>
    </lineage>
</organism>